<feature type="repeat" description="WD" evidence="10">
    <location>
        <begin position="688"/>
        <end position="720"/>
    </location>
</feature>
<comment type="pathway">
    <text evidence="3">tRNA modification; 5-methoxycarbonylmethyl-2-thiouridine-tRNA biosynthesis.</text>
</comment>
<dbReference type="EMBL" id="BSXW01000355">
    <property type="protein sequence ID" value="GMF19782.1"/>
    <property type="molecule type" value="Genomic_DNA"/>
</dbReference>
<dbReference type="SUPFAM" id="SSF50998">
    <property type="entry name" value="Quinoprotein alcohol dehydrogenase-like"/>
    <property type="match status" value="1"/>
</dbReference>
<proteinExistence type="inferred from homology"/>
<protein>
    <recommendedName>
        <fullName evidence="5">Elongator complex protein 2</fullName>
    </recommendedName>
</protein>
<dbReference type="InterPro" id="IPR001680">
    <property type="entry name" value="WD40_rpt"/>
</dbReference>
<dbReference type="PANTHER" id="PTHR44111">
    <property type="entry name" value="ELONGATOR COMPLEX PROTEIN 2"/>
    <property type="match status" value="1"/>
</dbReference>
<feature type="repeat" description="WD" evidence="10">
    <location>
        <begin position="417"/>
        <end position="447"/>
    </location>
</feature>
<dbReference type="Gene3D" id="2.130.10.10">
    <property type="entry name" value="YVTN repeat-like/Quinoprotein amine dehydrogenase"/>
    <property type="match status" value="3"/>
</dbReference>
<evidence type="ECO:0000256" key="10">
    <source>
        <dbReference type="PROSITE-ProRule" id="PRU00221"/>
    </source>
</evidence>
<dbReference type="PROSITE" id="PS50082">
    <property type="entry name" value="WD_REPEATS_2"/>
    <property type="match status" value="4"/>
</dbReference>
<dbReference type="Proteomes" id="UP001165083">
    <property type="component" value="Unassembled WGS sequence"/>
</dbReference>
<dbReference type="InterPro" id="IPR015943">
    <property type="entry name" value="WD40/YVTN_repeat-like_dom_sf"/>
</dbReference>
<evidence type="ECO:0000256" key="4">
    <source>
        <dbReference type="ARBA" id="ARBA00005881"/>
    </source>
</evidence>
<sequence length="845" mass="92064">MAEVKATLEHVAVGCNAATNALSVALGGSTAASGGGDYCGAFVARNVVCLLRCSPANGEEASDSAPLAIATTLKHREATIESSRLTSVRLATGLQLDDARVLAGDSDGRVFLWSRADGVWKLQKLTEEQHRLPQVAVAAVATVETTRRRLYFAAFSDGTSTLFGEGEKQEVTLLSRLELGVKSIMETVDATVVSSRDGEEESVLLAAGGVDGKVHLFEVASGDAEMTKLLELEGHRGWIRNVAFQQQEQEGAIMLASASQDKRIRLWKITTRLKDSYDDNASSTSLEVKDGFLAHGRQTTYTVSFDALLLGHEDWVTSVQWTKLPGMDDGEVCSDFALLSSSMDNTLIVWTKSTDSRSSWSPSLRVGEMGGNGLLSAGVLPSRDGRLNLMSLSFGGQLERWEQEPAPSKRFLPAISVNGHCAEVTDLSWSPRGDYLMSVSLDQTSRVLAPSQRQESSRWFEISRAQVHGYDINCGCFVSGERPNDQFVSGADEKILRVFEAPDEVRHLVEHLKRAERDDESTQVSTGSQNRAVQHAYLPELSLTNKATTNKAFVSETESGHSNNGYASLDSSISLPVGDTLGRKTLWPEVRKLYGHGNELLCVISSHAGDLIVSACKSREERYAAVRLWNTADWSEVQQPLEGHKSSVVQLAFSPNDQLLLSVSRDRQFCLYERQLNSEGKFTLVESAKAHRRIIWSCSWSPDSRLFVLGSRDQSFSVWKEKGGKWAHACAPVVADAAVTAIAFAPFEIASSRSFLLAVGLETGAIRFFSLAKSSDTLKLSDLGEIAWELTPSAAVLRLAWAPASHRGYVLGAASSDSSVRLYSMCVKSHLGNLDTYSDCVTQEK</sequence>
<evidence type="ECO:0000313" key="11">
    <source>
        <dbReference type="EMBL" id="GMF19782.1"/>
    </source>
</evidence>
<dbReference type="AlphaFoldDB" id="A0A9W6TSM9"/>
<dbReference type="PROSITE" id="PS50294">
    <property type="entry name" value="WD_REPEATS_REGION"/>
    <property type="match status" value="3"/>
</dbReference>
<keyword evidence="7 10" id="KW-0853">WD repeat</keyword>
<keyword evidence="12" id="KW-1185">Reference proteome</keyword>
<feature type="repeat" description="WD" evidence="10">
    <location>
        <begin position="232"/>
        <end position="271"/>
    </location>
</feature>
<evidence type="ECO:0000256" key="7">
    <source>
        <dbReference type="ARBA" id="ARBA00022574"/>
    </source>
</evidence>
<dbReference type="PANTHER" id="PTHR44111:SF1">
    <property type="entry name" value="ELONGATOR COMPLEX PROTEIN 2"/>
    <property type="match status" value="1"/>
</dbReference>
<comment type="caution">
    <text evidence="11">The sequence shown here is derived from an EMBL/GenBank/DDBJ whole genome shotgun (WGS) entry which is preliminary data.</text>
</comment>
<dbReference type="GO" id="GO:0002098">
    <property type="term" value="P:tRNA wobble uridine modification"/>
    <property type="evidence" value="ECO:0007669"/>
    <property type="project" value="InterPro"/>
</dbReference>
<comment type="subcellular location">
    <subcellularLocation>
        <location evidence="2">Cytoplasm</location>
    </subcellularLocation>
    <subcellularLocation>
        <location evidence="1">Nucleus</location>
    </subcellularLocation>
</comment>
<dbReference type="InterPro" id="IPR011047">
    <property type="entry name" value="Quinoprotein_ADH-like_sf"/>
</dbReference>
<reference evidence="11" key="1">
    <citation type="submission" date="2023-04" db="EMBL/GenBank/DDBJ databases">
        <title>Phytophthora lilii NBRC 32176.</title>
        <authorList>
            <person name="Ichikawa N."/>
            <person name="Sato H."/>
            <person name="Tonouchi N."/>
        </authorList>
    </citation>
    <scope>NUCLEOTIDE SEQUENCE</scope>
    <source>
        <strain evidence="11">NBRC 32176</strain>
    </source>
</reference>
<evidence type="ECO:0000256" key="8">
    <source>
        <dbReference type="ARBA" id="ARBA00022737"/>
    </source>
</evidence>
<evidence type="ECO:0000256" key="9">
    <source>
        <dbReference type="ARBA" id="ARBA00023242"/>
    </source>
</evidence>
<evidence type="ECO:0000256" key="1">
    <source>
        <dbReference type="ARBA" id="ARBA00004123"/>
    </source>
</evidence>
<evidence type="ECO:0000256" key="6">
    <source>
        <dbReference type="ARBA" id="ARBA00022490"/>
    </source>
</evidence>
<dbReference type="GO" id="GO:0033588">
    <property type="term" value="C:elongator holoenzyme complex"/>
    <property type="evidence" value="ECO:0007669"/>
    <property type="project" value="InterPro"/>
</dbReference>
<organism evidence="11 12">
    <name type="scientific">Phytophthora lilii</name>
    <dbReference type="NCBI Taxonomy" id="2077276"/>
    <lineage>
        <taxon>Eukaryota</taxon>
        <taxon>Sar</taxon>
        <taxon>Stramenopiles</taxon>
        <taxon>Oomycota</taxon>
        <taxon>Peronosporomycetes</taxon>
        <taxon>Peronosporales</taxon>
        <taxon>Peronosporaceae</taxon>
        <taxon>Phytophthora</taxon>
    </lineage>
</organism>
<keyword evidence="9" id="KW-0539">Nucleus</keyword>
<dbReference type="GO" id="GO:0005737">
    <property type="term" value="C:cytoplasm"/>
    <property type="evidence" value="ECO:0007669"/>
    <property type="project" value="UniProtKB-SubCell"/>
</dbReference>
<keyword evidence="6" id="KW-0963">Cytoplasm</keyword>
<dbReference type="InterPro" id="IPR037289">
    <property type="entry name" value="Elp2"/>
</dbReference>
<comment type="similarity">
    <text evidence="4">Belongs to the WD repeat ELP2 family.</text>
</comment>
<gene>
    <name evidence="11" type="ORF">Plil01_000759100</name>
</gene>
<keyword evidence="8" id="KW-0677">Repeat</keyword>
<feature type="repeat" description="WD" evidence="10">
    <location>
        <begin position="641"/>
        <end position="673"/>
    </location>
</feature>
<accession>A0A9W6TSM9</accession>
<dbReference type="GO" id="GO:0005634">
    <property type="term" value="C:nucleus"/>
    <property type="evidence" value="ECO:0007669"/>
    <property type="project" value="UniProtKB-SubCell"/>
</dbReference>
<dbReference type="Pfam" id="PF00400">
    <property type="entry name" value="WD40"/>
    <property type="match status" value="5"/>
</dbReference>
<evidence type="ECO:0000256" key="5">
    <source>
        <dbReference type="ARBA" id="ARBA00020267"/>
    </source>
</evidence>
<evidence type="ECO:0000313" key="12">
    <source>
        <dbReference type="Proteomes" id="UP001165083"/>
    </source>
</evidence>
<evidence type="ECO:0000256" key="3">
    <source>
        <dbReference type="ARBA" id="ARBA00005043"/>
    </source>
</evidence>
<name>A0A9W6TSM9_9STRA</name>
<dbReference type="SMART" id="SM00320">
    <property type="entry name" value="WD40"/>
    <property type="match status" value="10"/>
</dbReference>
<evidence type="ECO:0000256" key="2">
    <source>
        <dbReference type="ARBA" id="ARBA00004496"/>
    </source>
</evidence>
<dbReference type="OrthoDB" id="27911at2759"/>